<gene>
    <name evidence="2" type="ORF">RIMI_LOCUS10068977</name>
</gene>
<keyword evidence="1" id="KW-0472">Membrane</keyword>
<keyword evidence="3" id="KW-1185">Reference proteome</keyword>
<protein>
    <submittedName>
        <fullName evidence="2">Uncharacterized protein</fullName>
    </submittedName>
</protein>
<comment type="caution">
    <text evidence="2">The sequence shown here is derived from an EMBL/GenBank/DDBJ whole genome shotgun (WGS) entry which is preliminary data.</text>
</comment>
<accession>A0ABN9LMN7</accession>
<name>A0ABN9LMN7_9NEOB</name>
<feature type="transmembrane region" description="Helical" evidence="1">
    <location>
        <begin position="34"/>
        <end position="59"/>
    </location>
</feature>
<sequence>MRHAESKDTEHGAGIKQKPHHGLEQWTYILEADVAINTILLVFYGLEAILQLFIIATFLR</sequence>
<evidence type="ECO:0000313" key="3">
    <source>
        <dbReference type="Proteomes" id="UP001176940"/>
    </source>
</evidence>
<proteinExistence type="predicted"/>
<dbReference type="Proteomes" id="UP001176940">
    <property type="component" value="Unassembled WGS sequence"/>
</dbReference>
<organism evidence="2 3">
    <name type="scientific">Ranitomeya imitator</name>
    <name type="common">mimic poison frog</name>
    <dbReference type="NCBI Taxonomy" id="111125"/>
    <lineage>
        <taxon>Eukaryota</taxon>
        <taxon>Metazoa</taxon>
        <taxon>Chordata</taxon>
        <taxon>Craniata</taxon>
        <taxon>Vertebrata</taxon>
        <taxon>Euteleostomi</taxon>
        <taxon>Amphibia</taxon>
        <taxon>Batrachia</taxon>
        <taxon>Anura</taxon>
        <taxon>Neobatrachia</taxon>
        <taxon>Hyloidea</taxon>
        <taxon>Dendrobatidae</taxon>
        <taxon>Dendrobatinae</taxon>
        <taxon>Ranitomeya</taxon>
    </lineage>
</organism>
<evidence type="ECO:0000313" key="2">
    <source>
        <dbReference type="EMBL" id="CAJ0943636.1"/>
    </source>
</evidence>
<keyword evidence="1" id="KW-0812">Transmembrane</keyword>
<evidence type="ECO:0000256" key="1">
    <source>
        <dbReference type="SAM" id="Phobius"/>
    </source>
</evidence>
<keyword evidence="1" id="KW-1133">Transmembrane helix</keyword>
<reference evidence="2" key="1">
    <citation type="submission" date="2023-07" db="EMBL/GenBank/DDBJ databases">
        <authorList>
            <person name="Stuckert A."/>
        </authorList>
    </citation>
    <scope>NUCLEOTIDE SEQUENCE</scope>
</reference>
<dbReference type="EMBL" id="CAUEEQ010021472">
    <property type="protein sequence ID" value="CAJ0943636.1"/>
    <property type="molecule type" value="Genomic_DNA"/>
</dbReference>